<dbReference type="SFLD" id="SFLDG00002">
    <property type="entry name" value="C1.7:_P-type_atpase_like"/>
    <property type="match status" value="1"/>
</dbReference>
<feature type="transmembrane region" description="Helical" evidence="8">
    <location>
        <begin position="751"/>
        <end position="770"/>
    </location>
</feature>
<feature type="transmembrane region" description="Helical" evidence="8">
    <location>
        <begin position="279"/>
        <end position="300"/>
    </location>
</feature>
<feature type="transmembrane region" description="Helical" evidence="8">
    <location>
        <begin position="782"/>
        <end position="800"/>
    </location>
</feature>
<dbReference type="SMART" id="SM00831">
    <property type="entry name" value="Cation_ATPase_N"/>
    <property type="match status" value="1"/>
</dbReference>
<evidence type="ECO:0000313" key="10">
    <source>
        <dbReference type="EMBL" id="UUD36700.1"/>
    </source>
</evidence>
<feature type="transmembrane region" description="Helical" evidence="8">
    <location>
        <begin position="821"/>
        <end position="839"/>
    </location>
</feature>
<dbReference type="InterPro" id="IPR044492">
    <property type="entry name" value="P_typ_ATPase_HD_dom"/>
</dbReference>
<dbReference type="RefSeq" id="WP_256541809.1">
    <property type="nucleotide sequence ID" value="NZ_CP101808.1"/>
</dbReference>
<evidence type="ECO:0000313" key="11">
    <source>
        <dbReference type="Proteomes" id="UP001059576"/>
    </source>
</evidence>
<dbReference type="InterPro" id="IPR001757">
    <property type="entry name" value="P_typ_ATPase"/>
</dbReference>
<feature type="transmembrane region" description="Helical" evidence="8">
    <location>
        <begin position="41"/>
        <end position="59"/>
    </location>
</feature>
<proteinExistence type="predicted"/>
<name>A0ABY5J423_9BACT</name>
<dbReference type="Pfam" id="PF08282">
    <property type="entry name" value="Hydrolase_3"/>
    <property type="match status" value="1"/>
</dbReference>
<dbReference type="SUPFAM" id="SSF81665">
    <property type="entry name" value="Calcium ATPase, transmembrane domain M"/>
    <property type="match status" value="1"/>
</dbReference>
<dbReference type="SFLD" id="SFLDS00003">
    <property type="entry name" value="Haloacid_Dehalogenase"/>
    <property type="match status" value="1"/>
</dbReference>
<dbReference type="Proteomes" id="UP001059576">
    <property type="component" value="Chromosome"/>
</dbReference>
<organism evidence="10 11">
    <name type="scientific">Mycoplasmopsis equigenitalium</name>
    <dbReference type="NCBI Taxonomy" id="114883"/>
    <lineage>
        <taxon>Bacteria</taxon>
        <taxon>Bacillati</taxon>
        <taxon>Mycoplasmatota</taxon>
        <taxon>Mycoplasmoidales</taxon>
        <taxon>Metamycoplasmataceae</taxon>
        <taxon>Mycoplasmopsis</taxon>
    </lineage>
</organism>
<dbReference type="InterPro" id="IPR006068">
    <property type="entry name" value="ATPase_P-typ_cation-transptr_C"/>
</dbReference>
<feature type="transmembrane region" description="Helical" evidence="8">
    <location>
        <begin position="706"/>
        <end position="723"/>
    </location>
</feature>
<evidence type="ECO:0000256" key="2">
    <source>
        <dbReference type="ARBA" id="ARBA00022692"/>
    </source>
</evidence>
<feature type="transmembrane region" description="Helical" evidence="8">
    <location>
        <begin position="859"/>
        <end position="879"/>
    </location>
</feature>
<dbReference type="NCBIfam" id="TIGR01494">
    <property type="entry name" value="ATPase_P-type"/>
    <property type="match status" value="3"/>
</dbReference>
<evidence type="ECO:0000259" key="9">
    <source>
        <dbReference type="SMART" id="SM00831"/>
    </source>
</evidence>
<dbReference type="PRINTS" id="PR00120">
    <property type="entry name" value="HATPASE"/>
</dbReference>
<dbReference type="InterPro" id="IPR023299">
    <property type="entry name" value="ATPase_P-typ_cyto_dom_N"/>
</dbReference>
<keyword evidence="6 8" id="KW-1133">Transmembrane helix</keyword>
<evidence type="ECO:0000256" key="7">
    <source>
        <dbReference type="ARBA" id="ARBA00023136"/>
    </source>
</evidence>
<gene>
    <name evidence="10" type="ORF">NPA09_02185</name>
</gene>
<feature type="transmembrane region" description="Helical" evidence="8">
    <location>
        <begin position="238"/>
        <end position="259"/>
    </location>
</feature>
<dbReference type="InterPro" id="IPR018303">
    <property type="entry name" value="ATPase_P-typ_P_site"/>
</dbReference>
<feature type="transmembrane region" description="Helical" evidence="8">
    <location>
        <begin position="71"/>
        <end position="90"/>
    </location>
</feature>
<evidence type="ECO:0000256" key="3">
    <source>
        <dbReference type="ARBA" id="ARBA00022741"/>
    </source>
</evidence>
<sequence length="885" mass="97139">MIKGLTSEKAAELQAKHGLNKLKDKKPKNRFVIFLEQFKDLMVIMLLIATIFSLSMAIYDAVTKGFDVIKFVEAGIILLVIVINAIIGLIQEIKSSQAVQALSKLNPLKVKVYRDGVVKNLDSKELTIGDVVLLESGDIVPADGILLSASELKVVETSLTGESEAISKKVSDHHDVNLPLAEQFFKVFSSTLVATGSAEFIVTQIGMDTEIGKISSMLNKQETTITPLQYKINKLGRIFGYFGLALFVLTVLMQITFQLVNGIALNNGAIWTTNIINGISLAVAAIPEGLVTFTTIILALSVQNMAKQKAIVKSLMAVETLGSTSVICSDKTGTLTQNKMTIVEHHLHKDNDFNKLLIYGSLASDAHINITNNETHFVGDPTEIAIIQKALDLKLYESKHDLDLKYKRLKVIPFDSSRKLMSSVNKIGNDYYLITKGAPEVVLQRCHLENSQETNIVKEWAAAALRTLAVAYKKLDAATIKKLEQIDLYKLENDLELVGLVGMIDPLRETSKEAIEICKRAGIRTIMITGDSVTTAKAIAKQLGIFNSDDIALEGKDLDTLSDEELLSKLEHCSVFARVAPKDKIRLVKLLQSQNNVVAMTGDGVNDAPALKAADIGCAMGITGTEVSKEAADMILVDDNFATIVSAVKNGRSIYETIRLVIKNLLITSVAEIVLVFFGLLIFNLVFKNEIKNNNVDFFILSPTQLLWINLFTHGFPAIALGLQKNDIDYMKFKPHPKTESIFARRMGIDVLWLGIFIGVMSLIAYYLAASYAISIGKPKELAKFGSSVVFLILGIAAVISSLNLMAEPPIFMTNPLKHKLVYGSVFFSVFWLILVAAVPQIAQVFKISNSLFTDGKMIAIAFGSLAGIYIVFESYSLLNKYVIK</sequence>
<dbReference type="SUPFAM" id="SSF56784">
    <property type="entry name" value="HAD-like"/>
    <property type="match status" value="1"/>
</dbReference>
<dbReference type="EMBL" id="CP101808">
    <property type="protein sequence ID" value="UUD36700.1"/>
    <property type="molecule type" value="Genomic_DNA"/>
</dbReference>
<feature type="domain" description="Cation-transporting P-type ATPase N-terminal" evidence="9">
    <location>
        <begin position="3"/>
        <end position="58"/>
    </location>
</feature>
<dbReference type="Gene3D" id="1.20.1110.10">
    <property type="entry name" value="Calcium-transporting ATPase, transmembrane domain"/>
    <property type="match status" value="1"/>
</dbReference>
<dbReference type="Pfam" id="PF13246">
    <property type="entry name" value="Cation_ATPase"/>
    <property type="match status" value="1"/>
</dbReference>
<evidence type="ECO:0000256" key="4">
    <source>
        <dbReference type="ARBA" id="ARBA00022840"/>
    </source>
</evidence>
<dbReference type="Pfam" id="PF00122">
    <property type="entry name" value="E1-E2_ATPase"/>
    <property type="match status" value="1"/>
</dbReference>
<dbReference type="PRINTS" id="PR00119">
    <property type="entry name" value="CATATPASE"/>
</dbReference>
<protein>
    <submittedName>
        <fullName evidence="10">Cation-translocating P-type ATPase</fullName>
    </submittedName>
</protein>
<dbReference type="SFLD" id="SFLDF00027">
    <property type="entry name" value="p-type_atpase"/>
    <property type="match status" value="1"/>
</dbReference>
<keyword evidence="7 8" id="KW-0472">Membrane</keyword>
<dbReference type="Pfam" id="PF00690">
    <property type="entry name" value="Cation_ATPase_N"/>
    <property type="match status" value="1"/>
</dbReference>
<keyword evidence="5" id="KW-1278">Translocase</keyword>
<reference evidence="10" key="1">
    <citation type="submission" date="2022-07" db="EMBL/GenBank/DDBJ databases">
        <title>Complete genome of Mycoplasma equigenitalium type strain T37.</title>
        <authorList>
            <person name="Spergser J."/>
        </authorList>
    </citation>
    <scope>NUCLEOTIDE SEQUENCE</scope>
    <source>
        <strain evidence="10">T37</strain>
    </source>
</reference>
<comment type="subcellular location">
    <subcellularLocation>
        <location evidence="1">Membrane</location>
        <topology evidence="1">Multi-pass membrane protein</topology>
    </subcellularLocation>
</comment>
<evidence type="ECO:0000256" key="8">
    <source>
        <dbReference type="SAM" id="Phobius"/>
    </source>
</evidence>
<keyword evidence="4" id="KW-0067">ATP-binding</keyword>
<dbReference type="PANTHER" id="PTHR42861">
    <property type="entry name" value="CALCIUM-TRANSPORTING ATPASE"/>
    <property type="match status" value="1"/>
</dbReference>
<dbReference type="PROSITE" id="PS00154">
    <property type="entry name" value="ATPASE_E1_E2"/>
    <property type="match status" value="1"/>
</dbReference>
<accession>A0ABY5J423</accession>
<keyword evidence="3" id="KW-0547">Nucleotide-binding</keyword>
<dbReference type="InterPro" id="IPR004014">
    <property type="entry name" value="ATPase_P-typ_cation-transptr_N"/>
</dbReference>
<dbReference type="Pfam" id="PF00689">
    <property type="entry name" value="Cation_ATPase_C"/>
    <property type="match status" value="1"/>
</dbReference>
<dbReference type="Gene3D" id="3.40.1110.10">
    <property type="entry name" value="Calcium-transporting ATPase, cytoplasmic domain N"/>
    <property type="match status" value="1"/>
</dbReference>
<dbReference type="Gene3D" id="3.40.50.1000">
    <property type="entry name" value="HAD superfamily/HAD-like"/>
    <property type="match status" value="1"/>
</dbReference>
<evidence type="ECO:0000256" key="6">
    <source>
        <dbReference type="ARBA" id="ARBA00022989"/>
    </source>
</evidence>
<evidence type="ECO:0000256" key="5">
    <source>
        <dbReference type="ARBA" id="ARBA00022967"/>
    </source>
</evidence>
<dbReference type="Gene3D" id="2.70.150.10">
    <property type="entry name" value="Calcium-transporting ATPase, cytoplasmic transduction domain A"/>
    <property type="match status" value="1"/>
</dbReference>
<dbReference type="InterPro" id="IPR036412">
    <property type="entry name" value="HAD-like_sf"/>
</dbReference>
<dbReference type="InterPro" id="IPR059000">
    <property type="entry name" value="ATPase_P-type_domA"/>
</dbReference>
<dbReference type="InterPro" id="IPR023298">
    <property type="entry name" value="ATPase_P-typ_TM_dom_sf"/>
</dbReference>
<dbReference type="InterPro" id="IPR023214">
    <property type="entry name" value="HAD_sf"/>
</dbReference>
<dbReference type="SUPFAM" id="SSF81653">
    <property type="entry name" value="Calcium ATPase, transduction domain A"/>
    <property type="match status" value="1"/>
</dbReference>
<feature type="transmembrane region" description="Helical" evidence="8">
    <location>
        <begin position="665"/>
        <end position="686"/>
    </location>
</feature>
<dbReference type="InterPro" id="IPR008250">
    <property type="entry name" value="ATPase_P-typ_transduc_dom_A_sf"/>
</dbReference>
<keyword evidence="2 8" id="KW-0812">Transmembrane</keyword>
<evidence type="ECO:0000256" key="1">
    <source>
        <dbReference type="ARBA" id="ARBA00004141"/>
    </source>
</evidence>
<keyword evidence="11" id="KW-1185">Reference proteome</keyword>